<dbReference type="EMBL" id="MN740594">
    <property type="protein sequence ID" value="QHS78033.1"/>
    <property type="molecule type" value="Genomic_DNA"/>
</dbReference>
<dbReference type="InterPro" id="IPR029044">
    <property type="entry name" value="Nucleotide-diphossugar_trans"/>
</dbReference>
<dbReference type="SUPFAM" id="SSF53448">
    <property type="entry name" value="Nucleotide-diphospho-sugar transferases"/>
    <property type="match status" value="3"/>
</dbReference>
<keyword evidence="1" id="KW-0808">Transferase</keyword>
<accession>A0A6C0AF12</accession>
<proteinExistence type="predicted"/>
<dbReference type="Pfam" id="PF04488">
    <property type="entry name" value="Gly_transf_sug"/>
    <property type="match status" value="3"/>
</dbReference>
<dbReference type="GO" id="GO:0000030">
    <property type="term" value="F:mannosyltransferase activity"/>
    <property type="evidence" value="ECO:0007669"/>
    <property type="project" value="TreeGrafter"/>
</dbReference>
<evidence type="ECO:0008006" key="3">
    <source>
        <dbReference type="Google" id="ProtNLM"/>
    </source>
</evidence>
<reference evidence="2" key="1">
    <citation type="journal article" date="2020" name="Nature">
        <title>Giant virus diversity and host interactions through global metagenomics.</title>
        <authorList>
            <person name="Schulz F."/>
            <person name="Roux S."/>
            <person name="Paez-Espino D."/>
            <person name="Jungbluth S."/>
            <person name="Walsh D.A."/>
            <person name="Denef V.J."/>
            <person name="McMahon K.D."/>
            <person name="Konstantinidis K.T."/>
            <person name="Eloe-Fadrosh E.A."/>
            <person name="Kyrpides N.C."/>
            <person name="Woyke T."/>
        </authorList>
    </citation>
    <scope>NUCLEOTIDE SEQUENCE</scope>
    <source>
        <strain evidence="2">GVMAG-S-1021933-23</strain>
    </source>
</reference>
<organism evidence="2">
    <name type="scientific">viral metagenome</name>
    <dbReference type="NCBI Taxonomy" id="1070528"/>
    <lineage>
        <taxon>unclassified sequences</taxon>
        <taxon>metagenomes</taxon>
        <taxon>organismal metagenomes</taxon>
    </lineage>
</organism>
<evidence type="ECO:0000256" key="1">
    <source>
        <dbReference type="ARBA" id="ARBA00022679"/>
    </source>
</evidence>
<dbReference type="GO" id="GO:0016020">
    <property type="term" value="C:membrane"/>
    <property type="evidence" value="ECO:0007669"/>
    <property type="project" value="GOC"/>
</dbReference>
<dbReference type="GO" id="GO:0051999">
    <property type="term" value="P:mannosyl-inositol phosphorylceramide biosynthetic process"/>
    <property type="evidence" value="ECO:0007669"/>
    <property type="project" value="TreeGrafter"/>
</dbReference>
<dbReference type="InterPro" id="IPR051706">
    <property type="entry name" value="Glycosyltransferase_domain"/>
</dbReference>
<dbReference type="Gene3D" id="3.90.550.20">
    <property type="match status" value="3"/>
</dbReference>
<dbReference type="PANTHER" id="PTHR32385:SF15">
    <property type="entry name" value="INOSITOL PHOSPHOCERAMIDE MANNOSYLTRANSFERASE 1"/>
    <property type="match status" value="1"/>
</dbReference>
<name>A0A6C0AF12_9ZZZZ</name>
<protein>
    <recommendedName>
        <fullName evidence="3">Alpha 1,4-glycosyltransferase domain-containing protein</fullName>
    </recommendedName>
</protein>
<dbReference type="InterPro" id="IPR007577">
    <property type="entry name" value="GlycoTrfase_DXD_sugar-bd_CS"/>
</dbReference>
<dbReference type="AlphaFoldDB" id="A0A6C0AF12"/>
<evidence type="ECO:0000313" key="2">
    <source>
        <dbReference type="EMBL" id="QHS78033.1"/>
    </source>
</evidence>
<dbReference type="PANTHER" id="PTHR32385">
    <property type="entry name" value="MANNOSYL PHOSPHORYLINOSITOL CERAMIDE SYNTHASE"/>
    <property type="match status" value="1"/>
</dbReference>
<sequence length="890" mass="106896">MASIKSFSTHKTKSYSEYTEKDIILYLNKKKRVIPLNIFQTWKTKELPTYMKINVDLLKKNNPKFKYFLYDDEECETFIKNNFNQDVYEAFQNLIPGAYKADLWRYCILYTYGGIYLDIKMQSIDNFELINLVYDEHFVLDRKGFWKENCFGVYNAFIVSKPKNSLLLSCIEEIVKNVKNKNYTFSPLYVSGPGMLGELYHKFYSNKNNLDLENRNNLEIFYKKIKIFCHYKEYRLEQKETKNYIGYHKLWQLKKIYKNSEEIFKNLKYSNPKIIKNFEGLINPEEEIKKKFEESEEKVPLNIWQTWKDKNMHIDMLNNINNLKESNPEFKYYIFDDQECLEFIKEHYKEDVVDAFITLVPGAYKADLWRYCVLYIYGGIYLDVKFKCLDGFKLLNLIEDDHYCLDLINNGFHKDEQECIFNGIMINKPRNKLLINAIYRIVENVKNKFYGLNWLEITGPNLLGKIFNETFFRDNEKYVFYGNNSQEIIEKSKIDIFFDDTPPVKFVFLYKGQKILGQYETYRQNLSDVSYISYAKHWENKTVYLGDKIEIPLKIWQTWNTKDLPYYMKKNTEQLISENPEFEYNLFDDEDCAQFIKNNFEINIYNLFNNLIPGAFKADLWRYCILYIYGGIYLDIKYKSIAGFKLINLTKEEHYVYDRQDHFEKGCLGIHQSFLVCAKKNPLMLRCIKQILINYQKNFYGYSPLEVSGPGLIGRLYHSSYCDNSKIDIINKDSIFLSYKGKEIFTYYKEYRNEQSSVKNYKSYEQLWKEKNIYEFFLKDKFSKINFLFFKNKKILYITDGNEFNDKKIIEYFDDVIIVIPDFNYVDTNNLMLENLDLIIDNSNNNKMENFNIYFEKLNFEGLYITDGNILLNDVKNVNFYENFTYVIKI</sequence>